<dbReference type="OrthoDB" id="5522265at2"/>
<dbReference type="RefSeq" id="WP_089742169.1">
    <property type="nucleotide sequence ID" value="NZ_FOGL01000015.1"/>
</dbReference>
<dbReference type="Proteomes" id="UP000199687">
    <property type="component" value="Unassembled WGS sequence"/>
</dbReference>
<reference evidence="2 3" key="1">
    <citation type="submission" date="2016-10" db="EMBL/GenBank/DDBJ databases">
        <authorList>
            <person name="de Groot N.N."/>
        </authorList>
    </citation>
    <scope>NUCLEOTIDE SEQUENCE [LARGE SCALE GENOMIC DNA]</scope>
    <source>
        <strain evidence="2 3">CGMCC 1.7727</strain>
    </source>
</reference>
<organism evidence="2 3">
    <name type="scientific">Gracilibacillus ureilyticus</name>
    <dbReference type="NCBI Taxonomy" id="531814"/>
    <lineage>
        <taxon>Bacteria</taxon>
        <taxon>Bacillati</taxon>
        <taxon>Bacillota</taxon>
        <taxon>Bacilli</taxon>
        <taxon>Bacillales</taxon>
        <taxon>Bacillaceae</taxon>
        <taxon>Gracilibacillus</taxon>
    </lineage>
</organism>
<dbReference type="CDD" id="cd02440">
    <property type="entry name" value="AdoMet_MTases"/>
    <property type="match status" value="1"/>
</dbReference>
<dbReference type="GO" id="GO:0008757">
    <property type="term" value="F:S-adenosylmethionine-dependent methyltransferase activity"/>
    <property type="evidence" value="ECO:0007669"/>
    <property type="project" value="InterPro"/>
</dbReference>
<name>A0A1H9TW10_9BACI</name>
<dbReference type="InterPro" id="IPR029063">
    <property type="entry name" value="SAM-dependent_MTases_sf"/>
</dbReference>
<dbReference type="STRING" id="531814.SAMN04487944_11510"/>
<gene>
    <name evidence="2" type="ORF">SAMN04487944_11510</name>
</gene>
<dbReference type="SUPFAM" id="SSF53335">
    <property type="entry name" value="S-adenosyl-L-methionine-dependent methyltransferases"/>
    <property type="match status" value="1"/>
</dbReference>
<evidence type="ECO:0000313" key="2">
    <source>
        <dbReference type="EMBL" id="SES01188.1"/>
    </source>
</evidence>
<sequence length="263" mass="30258">MNSQQLNADFSPIAERYDETRNLPNDILNDCYNELEKSQILSRNFSILDAGCGTGQLSIPLIERGYQVTGVDLSDSMLQIASAKCIGQNKAEFIVADVSSLPFKDDSFHMVVVSKLFQHVTKWRNAIDELVRVLKPGGFIILIQDKGAFGNTVRKKFAHFCDNEGFIDRYYGAKSPTEIHEYLINFSTYEQLKTVYAWNKEITFGQALQEIKDRLFAEFWNIPDTDYEKLIFQLENWVNDLPEKRDTKETLQCKLVVGCYRVH</sequence>
<dbReference type="PANTHER" id="PTHR43591">
    <property type="entry name" value="METHYLTRANSFERASE"/>
    <property type="match status" value="1"/>
</dbReference>
<dbReference type="InterPro" id="IPR013216">
    <property type="entry name" value="Methyltransf_11"/>
</dbReference>
<evidence type="ECO:0000313" key="3">
    <source>
        <dbReference type="Proteomes" id="UP000199687"/>
    </source>
</evidence>
<dbReference type="Pfam" id="PF08241">
    <property type="entry name" value="Methyltransf_11"/>
    <property type="match status" value="1"/>
</dbReference>
<dbReference type="Gene3D" id="3.40.50.150">
    <property type="entry name" value="Vaccinia Virus protein VP39"/>
    <property type="match status" value="1"/>
</dbReference>
<dbReference type="Gene3D" id="1.10.8.900">
    <property type="match status" value="1"/>
</dbReference>
<keyword evidence="2" id="KW-0808">Transferase</keyword>
<keyword evidence="3" id="KW-1185">Reference proteome</keyword>
<dbReference type="AlphaFoldDB" id="A0A1H9TW10"/>
<feature type="domain" description="Methyltransferase type 11" evidence="1">
    <location>
        <begin position="48"/>
        <end position="142"/>
    </location>
</feature>
<protein>
    <submittedName>
        <fullName evidence="2">Methyltransferase domain-containing protein</fullName>
    </submittedName>
</protein>
<proteinExistence type="predicted"/>
<keyword evidence="2" id="KW-0489">Methyltransferase</keyword>
<dbReference type="EMBL" id="FOGL01000015">
    <property type="protein sequence ID" value="SES01188.1"/>
    <property type="molecule type" value="Genomic_DNA"/>
</dbReference>
<dbReference type="GO" id="GO:0032259">
    <property type="term" value="P:methylation"/>
    <property type="evidence" value="ECO:0007669"/>
    <property type="project" value="UniProtKB-KW"/>
</dbReference>
<accession>A0A1H9TW10</accession>
<dbReference type="PANTHER" id="PTHR43591:SF110">
    <property type="entry name" value="RHODANESE DOMAIN-CONTAINING PROTEIN"/>
    <property type="match status" value="1"/>
</dbReference>
<evidence type="ECO:0000259" key="1">
    <source>
        <dbReference type="Pfam" id="PF08241"/>
    </source>
</evidence>